<evidence type="ECO:0000313" key="2">
    <source>
        <dbReference type="Proteomes" id="UP000061432"/>
    </source>
</evidence>
<dbReference type="EMBL" id="AP014705">
    <property type="protein sequence ID" value="BAQ49539.1"/>
    <property type="molecule type" value="Genomic_DNA"/>
</dbReference>
<geneLocation type="plasmid" evidence="2">
    <name>pMaq22A_1p DNA</name>
</geneLocation>
<sequence length="101" mass="10695">MSARIERGIRRELRRSKLPIHVQRRMARRLAAQAEAADLLGSMRASIFGDAAQLGGDPQAARAAQQGAAMGASFALGLLSAGRFLSAGLDRLQAHVNGSRS</sequence>
<accession>A0A0C6FVD3</accession>
<reference evidence="1 2" key="1">
    <citation type="journal article" date="2015" name="Genome Announc.">
        <title>Complete Genome Sequence of Methylobacterium aquaticum Strain 22A, Isolated from Racomitrium japonicum Moss.</title>
        <authorList>
            <person name="Tani A."/>
            <person name="Ogura Y."/>
            <person name="Hayashi T."/>
            <person name="Kimbara K."/>
        </authorList>
    </citation>
    <scope>NUCLEOTIDE SEQUENCE [LARGE SCALE GENOMIC DNA]</scope>
    <source>
        <strain evidence="1 2">MA-22A</strain>
        <plasmid evidence="2">Plasmid pMaq22A_1p DNA</plasmid>
    </source>
</reference>
<evidence type="ECO:0000313" key="1">
    <source>
        <dbReference type="EMBL" id="BAQ49539.1"/>
    </source>
</evidence>
<dbReference type="PATRIC" id="fig|270351.10.peg.6619"/>
<keyword evidence="1" id="KW-0614">Plasmid</keyword>
<dbReference type="RefSeq" id="WP_060850576.1">
    <property type="nucleotide sequence ID" value="NZ_AP014705.1"/>
</dbReference>
<organism evidence="1 2">
    <name type="scientific">Methylobacterium aquaticum</name>
    <dbReference type="NCBI Taxonomy" id="270351"/>
    <lineage>
        <taxon>Bacteria</taxon>
        <taxon>Pseudomonadati</taxon>
        <taxon>Pseudomonadota</taxon>
        <taxon>Alphaproteobacteria</taxon>
        <taxon>Hyphomicrobiales</taxon>
        <taxon>Methylobacteriaceae</taxon>
        <taxon>Methylobacterium</taxon>
    </lineage>
</organism>
<name>A0A0C6FVD3_9HYPH</name>
<dbReference type="AlphaFoldDB" id="A0A0C6FVD3"/>
<reference evidence="2" key="2">
    <citation type="submission" date="2015-01" db="EMBL/GenBank/DDBJ databases">
        <title>Complete genome sequence of Methylobacterium aquaticum strain 22A.</title>
        <authorList>
            <person name="Tani A."/>
            <person name="Ogura Y."/>
            <person name="Hayashi T."/>
        </authorList>
    </citation>
    <scope>NUCLEOTIDE SEQUENCE [LARGE SCALE GENOMIC DNA]</scope>
    <source>
        <strain evidence="2">MA-22A</strain>
        <plasmid evidence="2">Plasmid pMaq22A_1p DNA</plasmid>
    </source>
</reference>
<gene>
    <name evidence="1" type="ORF">Maq22A_1p36710</name>
</gene>
<dbReference type="KEGG" id="maqu:Maq22A_1p36710"/>
<dbReference type="Proteomes" id="UP000061432">
    <property type="component" value="Plasmid pMaq22A_1p"/>
</dbReference>
<protein>
    <submittedName>
        <fullName evidence="1">Uncharacterized protein</fullName>
    </submittedName>
</protein>
<proteinExistence type="predicted"/>